<keyword evidence="2" id="KW-1185">Reference proteome</keyword>
<accession>A0ACB8HQQ1</accession>
<dbReference type="EMBL" id="CM038913">
    <property type="protein sequence ID" value="KAH9558090.1"/>
    <property type="molecule type" value="Genomic_DNA"/>
</dbReference>
<reference evidence="2" key="1">
    <citation type="journal article" date="2022" name="New Phytol.">
        <title>Phylogenomic structure and speciation in an emerging model: the Sphagnum magellanicum complex (Bryophyta).</title>
        <authorList>
            <person name="Shaw A.J."/>
            <person name="Piatkowski B."/>
            <person name="Duffy A.M."/>
            <person name="Aguero B."/>
            <person name="Imwattana K."/>
            <person name="Nieto-Lugilde M."/>
            <person name="Healey A."/>
            <person name="Weston D.J."/>
            <person name="Patel M.N."/>
            <person name="Schmutz J."/>
            <person name="Grimwood J."/>
            <person name="Yavitt J.B."/>
            <person name="Hassel K."/>
            <person name="Stenoien H.K."/>
            <person name="Flatberg K.I."/>
            <person name="Bickford C.P."/>
            <person name="Hicks K.A."/>
        </authorList>
    </citation>
    <scope>NUCLEOTIDE SEQUENCE [LARGE SCALE GENOMIC DNA]</scope>
</reference>
<comment type="caution">
    <text evidence="1">The sequence shown here is derived from an EMBL/GenBank/DDBJ whole genome shotgun (WGS) entry which is preliminary data.</text>
</comment>
<name>A0ACB8HQQ1_9BRYO</name>
<gene>
    <name evidence="1" type="ORF">CY35_07G118800</name>
</gene>
<protein>
    <submittedName>
        <fullName evidence="1">Uncharacterized protein</fullName>
    </submittedName>
</protein>
<proteinExistence type="predicted"/>
<evidence type="ECO:0000313" key="1">
    <source>
        <dbReference type="EMBL" id="KAH9558090.1"/>
    </source>
</evidence>
<sequence length="282" mass="32190">MNGRKLLASLTSLACFCYAISFYPWNAEQREKDFALDKKDDAHRFQPTMIGSRGILDACVMASKLTYEKTEFIRNVVINTWKMHYVESYKSFNVEYLYDGVVSSLVFLRTYSTHVFVFQDKEINPDAIVIASRGTMPIVKDWAIDIDFTWAQYDAMRVHHGVLGAAGLQPLFKRREANPAYFAVTALLNTILSRNPDANPRIIVTGHSLGGALAVLYAAMLRYRTKEGLDGNQVKPNDKILRKLEVYTFGQPRIRDPIFAQNNDQLLKDGYYHVVYEKDPVP</sequence>
<organism evidence="1 2">
    <name type="scientific">Sphagnum magellanicum</name>
    <dbReference type="NCBI Taxonomy" id="128215"/>
    <lineage>
        <taxon>Eukaryota</taxon>
        <taxon>Viridiplantae</taxon>
        <taxon>Streptophyta</taxon>
        <taxon>Embryophyta</taxon>
        <taxon>Bryophyta</taxon>
        <taxon>Sphagnophytina</taxon>
        <taxon>Sphagnopsida</taxon>
        <taxon>Sphagnales</taxon>
        <taxon>Sphagnaceae</taxon>
        <taxon>Sphagnum</taxon>
    </lineage>
</organism>
<evidence type="ECO:0000313" key="2">
    <source>
        <dbReference type="Proteomes" id="UP000828922"/>
    </source>
</evidence>
<dbReference type="Proteomes" id="UP000828922">
    <property type="component" value="Linkage Group LG07"/>
</dbReference>